<dbReference type="PANTHER" id="PTHR46401">
    <property type="entry name" value="GLYCOSYLTRANSFERASE WBBK-RELATED"/>
    <property type="match status" value="1"/>
</dbReference>
<dbReference type="PANTHER" id="PTHR46401:SF2">
    <property type="entry name" value="GLYCOSYLTRANSFERASE WBBK-RELATED"/>
    <property type="match status" value="1"/>
</dbReference>
<evidence type="ECO:0000313" key="4">
    <source>
        <dbReference type="EMBL" id="QEL15566.1"/>
    </source>
</evidence>
<evidence type="ECO:0000259" key="2">
    <source>
        <dbReference type="Pfam" id="PF00534"/>
    </source>
</evidence>
<name>A0A5C1AC02_9BACT</name>
<evidence type="ECO:0000259" key="3">
    <source>
        <dbReference type="Pfam" id="PF13439"/>
    </source>
</evidence>
<dbReference type="InterPro" id="IPR001296">
    <property type="entry name" value="Glyco_trans_1"/>
</dbReference>
<sequence>MDLPPGLDSRPLRVGIFTNVLEHRPSGIGWHVIHLLKALSEVDTKNQYFLIYRTQCWNSSLGHQFSPISSNFRHVPVAVPDLFYKRYFRVFDRWVLPRVIRRLRLDVFHGPNHYLPRKTTVPQVVTYHDIAQAVLSVGEEGVRHQVAVQNCLNRADAVIALSKCTMADLTKVGKLPLGKYIIYQGGNHEGENAQNSNCIDSVRREFRLTERYVLFVGSVVERKNLPTLIRVFARVQASIGGHLQLVIAGADDTPEAHRVRAACTANGVGDHVVFTGYVSNEQLTGLYGGASAFVLASHYEGFGMILLEAMAAGVPIVCTAAGALPEVLGDAGILVPPGDEEAMAEAVLRVLRSPEVAADLVVRGHARRKAFSWRKMAEETLAVYREVAADHLTGSDRPRP</sequence>
<dbReference type="GO" id="GO:0009103">
    <property type="term" value="P:lipopolysaccharide biosynthetic process"/>
    <property type="evidence" value="ECO:0007669"/>
    <property type="project" value="TreeGrafter"/>
</dbReference>
<dbReference type="GO" id="GO:0016757">
    <property type="term" value="F:glycosyltransferase activity"/>
    <property type="evidence" value="ECO:0007669"/>
    <property type="project" value="InterPro"/>
</dbReference>
<evidence type="ECO:0000256" key="1">
    <source>
        <dbReference type="ARBA" id="ARBA00022679"/>
    </source>
</evidence>
<dbReference type="EMBL" id="CP042425">
    <property type="protein sequence ID" value="QEL15566.1"/>
    <property type="molecule type" value="Genomic_DNA"/>
</dbReference>
<keyword evidence="1 4" id="KW-0808">Transferase</keyword>
<feature type="domain" description="Glycosyltransferase subfamily 4-like N-terminal" evidence="3">
    <location>
        <begin position="26"/>
        <end position="173"/>
    </location>
</feature>
<dbReference type="InterPro" id="IPR028098">
    <property type="entry name" value="Glyco_trans_4-like_N"/>
</dbReference>
<protein>
    <submittedName>
        <fullName evidence="4">Glycosyltransferase family 1 protein</fullName>
    </submittedName>
</protein>
<organism evidence="4 5">
    <name type="scientific">Limnoglobus roseus</name>
    <dbReference type="NCBI Taxonomy" id="2598579"/>
    <lineage>
        <taxon>Bacteria</taxon>
        <taxon>Pseudomonadati</taxon>
        <taxon>Planctomycetota</taxon>
        <taxon>Planctomycetia</taxon>
        <taxon>Gemmatales</taxon>
        <taxon>Gemmataceae</taxon>
        <taxon>Limnoglobus</taxon>
    </lineage>
</organism>
<accession>A0A5C1AC02</accession>
<dbReference type="CDD" id="cd03809">
    <property type="entry name" value="GT4_MtfB-like"/>
    <property type="match status" value="1"/>
</dbReference>
<gene>
    <name evidence="4" type="ORF">PX52LOC_02491</name>
</gene>
<dbReference type="Proteomes" id="UP000324974">
    <property type="component" value="Chromosome"/>
</dbReference>
<dbReference type="AlphaFoldDB" id="A0A5C1AC02"/>
<dbReference type="SUPFAM" id="SSF53756">
    <property type="entry name" value="UDP-Glycosyltransferase/glycogen phosphorylase"/>
    <property type="match status" value="1"/>
</dbReference>
<keyword evidence="5" id="KW-1185">Reference proteome</keyword>
<reference evidence="5" key="1">
    <citation type="submission" date="2019-08" db="EMBL/GenBank/DDBJ databases">
        <title>Limnoglobus roseus gen. nov., sp. nov., a novel freshwater planctomycete with a giant genome from the family Gemmataceae.</title>
        <authorList>
            <person name="Kulichevskaya I.S."/>
            <person name="Naumoff D.G."/>
            <person name="Miroshnikov K."/>
            <person name="Ivanova A."/>
            <person name="Philippov D.A."/>
            <person name="Hakobyan A."/>
            <person name="Rijpstra I.C."/>
            <person name="Sinninghe Damste J.S."/>
            <person name="Liesack W."/>
            <person name="Dedysh S.N."/>
        </authorList>
    </citation>
    <scope>NUCLEOTIDE SEQUENCE [LARGE SCALE GENOMIC DNA]</scope>
    <source>
        <strain evidence="5">PX52</strain>
    </source>
</reference>
<proteinExistence type="predicted"/>
<dbReference type="KEGG" id="lrs:PX52LOC_02491"/>
<feature type="domain" description="Glycosyl transferase family 1" evidence="2">
    <location>
        <begin position="205"/>
        <end position="361"/>
    </location>
</feature>
<dbReference type="Pfam" id="PF00534">
    <property type="entry name" value="Glycos_transf_1"/>
    <property type="match status" value="1"/>
</dbReference>
<dbReference type="Pfam" id="PF13439">
    <property type="entry name" value="Glyco_transf_4"/>
    <property type="match status" value="1"/>
</dbReference>
<evidence type="ECO:0000313" key="5">
    <source>
        <dbReference type="Proteomes" id="UP000324974"/>
    </source>
</evidence>
<dbReference type="Gene3D" id="3.40.50.2000">
    <property type="entry name" value="Glycogen Phosphorylase B"/>
    <property type="match status" value="2"/>
</dbReference>